<dbReference type="PANTHER" id="PTHR43344">
    <property type="entry name" value="PHOSPHOSERINE PHOSPHATASE"/>
    <property type="match status" value="1"/>
</dbReference>
<evidence type="ECO:0000256" key="9">
    <source>
        <dbReference type="ARBA" id="ARBA00048138"/>
    </source>
</evidence>
<keyword evidence="6" id="KW-0378">Hydrolase</keyword>
<evidence type="ECO:0000256" key="1">
    <source>
        <dbReference type="ARBA" id="ARBA00001946"/>
    </source>
</evidence>
<dbReference type="PANTHER" id="PTHR43344:SF2">
    <property type="entry name" value="PHOSPHOSERINE PHOSPHATASE"/>
    <property type="match status" value="1"/>
</dbReference>
<proteinExistence type="predicted"/>
<evidence type="ECO:0000256" key="8">
    <source>
        <dbReference type="ARBA" id="ARBA00023299"/>
    </source>
</evidence>
<dbReference type="Pfam" id="PF12710">
    <property type="entry name" value="HAD"/>
    <property type="match status" value="1"/>
</dbReference>
<sequence>MKQRPIAVFDIDGTIFRSSLLIELNALLVKHEIFPQAARGEVERVREAWLNRKGSYIDYINTIVSLYGRDIRNARVSDVRRISRLMISEQKHRVYVFTRELIKKLRKTHTLIVISYSPSEVVEAFNRFYHFDIVSGLKYPNARGRYTGTINVGDAPDKKTTLLGLIQKYDLSLKNSVGVGDSESDIAFLEMVEHPIAFNPNKKLYEYARRKQWEIVVERKDVIYTVFK</sequence>
<comment type="pathway">
    <text evidence="2">Amino-acid biosynthesis; L-serine biosynthesis; L-serine from 3-phospho-D-glycerate: step 3/3.</text>
</comment>
<comment type="catalytic activity">
    <reaction evidence="10">
        <text>O-phospho-D-serine + H2O = D-serine + phosphate</text>
        <dbReference type="Rhea" id="RHEA:24873"/>
        <dbReference type="ChEBI" id="CHEBI:15377"/>
        <dbReference type="ChEBI" id="CHEBI:35247"/>
        <dbReference type="ChEBI" id="CHEBI:43474"/>
        <dbReference type="ChEBI" id="CHEBI:58680"/>
        <dbReference type="EC" id="3.1.3.3"/>
    </reaction>
</comment>
<evidence type="ECO:0000313" key="12">
    <source>
        <dbReference type="Proteomes" id="UP000177349"/>
    </source>
</evidence>
<dbReference type="Proteomes" id="UP000177349">
    <property type="component" value="Unassembled WGS sequence"/>
</dbReference>
<keyword evidence="4" id="KW-0028">Amino-acid biosynthesis</keyword>
<keyword evidence="8" id="KW-0718">Serine biosynthesis</keyword>
<dbReference type="Gene3D" id="1.20.1440.100">
    <property type="entry name" value="SG protein - dephosphorylation function"/>
    <property type="match status" value="1"/>
</dbReference>
<evidence type="ECO:0000256" key="10">
    <source>
        <dbReference type="ARBA" id="ARBA00048523"/>
    </source>
</evidence>
<comment type="cofactor">
    <cofactor evidence="1">
        <name>Mg(2+)</name>
        <dbReference type="ChEBI" id="CHEBI:18420"/>
    </cofactor>
</comment>
<evidence type="ECO:0000256" key="5">
    <source>
        <dbReference type="ARBA" id="ARBA00022723"/>
    </source>
</evidence>
<gene>
    <name evidence="11" type="ORF">A3B31_02050</name>
</gene>
<dbReference type="SUPFAM" id="SSF56784">
    <property type="entry name" value="HAD-like"/>
    <property type="match status" value="1"/>
</dbReference>
<dbReference type="GO" id="GO:0036424">
    <property type="term" value="F:L-phosphoserine phosphatase activity"/>
    <property type="evidence" value="ECO:0007669"/>
    <property type="project" value="TreeGrafter"/>
</dbReference>
<evidence type="ECO:0000256" key="2">
    <source>
        <dbReference type="ARBA" id="ARBA00005135"/>
    </source>
</evidence>
<accession>A0A1G2BT89</accession>
<reference evidence="11 12" key="1">
    <citation type="journal article" date="2016" name="Nat. Commun.">
        <title>Thousands of microbial genomes shed light on interconnected biogeochemical processes in an aquifer system.</title>
        <authorList>
            <person name="Anantharaman K."/>
            <person name="Brown C.T."/>
            <person name="Hug L.A."/>
            <person name="Sharon I."/>
            <person name="Castelle C.J."/>
            <person name="Probst A.J."/>
            <person name="Thomas B.C."/>
            <person name="Singh A."/>
            <person name="Wilkins M.J."/>
            <person name="Karaoz U."/>
            <person name="Brodie E.L."/>
            <person name="Williams K.H."/>
            <person name="Hubbard S.S."/>
            <person name="Banfield J.F."/>
        </authorList>
    </citation>
    <scope>NUCLEOTIDE SEQUENCE [LARGE SCALE GENOMIC DNA]</scope>
</reference>
<keyword evidence="7" id="KW-0460">Magnesium</keyword>
<dbReference type="InterPro" id="IPR036412">
    <property type="entry name" value="HAD-like_sf"/>
</dbReference>
<dbReference type="GO" id="GO:0000287">
    <property type="term" value="F:magnesium ion binding"/>
    <property type="evidence" value="ECO:0007669"/>
    <property type="project" value="TreeGrafter"/>
</dbReference>
<dbReference type="InterPro" id="IPR023214">
    <property type="entry name" value="HAD_sf"/>
</dbReference>
<comment type="catalytic activity">
    <reaction evidence="9">
        <text>O-phospho-L-serine + H2O = L-serine + phosphate</text>
        <dbReference type="Rhea" id="RHEA:21208"/>
        <dbReference type="ChEBI" id="CHEBI:15377"/>
        <dbReference type="ChEBI" id="CHEBI:33384"/>
        <dbReference type="ChEBI" id="CHEBI:43474"/>
        <dbReference type="ChEBI" id="CHEBI:57524"/>
        <dbReference type="EC" id="3.1.3.3"/>
    </reaction>
</comment>
<dbReference type="EC" id="3.1.3.3" evidence="3"/>
<dbReference type="GO" id="GO:0006564">
    <property type="term" value="P:L-serine biosynthetic process"/>
    <property type="evidence" value="ECO:0007669"/>
    <property type="project" value="UniProtKB-KW"/>
</dbReference>
<evidence type="ECO:0000256" key="3">
    <source>
        <dbReference type="ARBA" id="ARBA00012640"/>
    </source>
</evidence>
<keyword evidence="5" id="KW-0479">Metal-binding</keyword>
<name>A0A1G2BT89_9BACT</name>
<comment type="caution">
    <text evidence="11">The sequence shown here is derived from an EMBL/GenBank/DDBJ whole genome shotgun (WGS) entry which is preliminary data.</text>
</comment>
<dbReference type="InterPro" id="IPR050582">
    <property type="entry name" value="HAD-like_SerB"/>
</dbReference>
<dbReference type="InterPro" id="IPR006385">
    <property type="entry name" value="HAD_hydro_SerB1"/>
</dbReference>
<evidence type="ECO:0000256" key="7">
    <source>
        <dbReference type="ARBA" id="ARBA00022842"/>
    </source>
</evidence>
<dbReference type="GO" id="GO:0005737">
    <property type="term" value="C:cytoplasm"/>
    <property type="evidence" value="ECO:0007669"/>
    <property type="project" value="TreeGrafter"/>
</dbReference>
<protein>
    <recommendedName>
        <fullName evidence="3">phosphoserine phosphatase</fullName>
        <ecNumber evidence="3">3.1.3.3</ecNumber>
    </recommendedName>
</protein>
<evidence type="ECO:0000313" key="11">
    <source>
        <dbReference type="EMBL" id="OGY91447.1"/>
    </source>
</evidence>
<dbReference type="NCBIfam" id="TIGR01488">
    <property type="entry name" value="HAD-SF-IB"/>
    <property type="match status" value="1"/>
</dbReference>
<organism evidence="11 12">
    <name type="scientific">Candidatus Komeilibacteria bacterium RIFCSPLOWO2_01_FULL_53_11</name>
    <dbReference type="NCBI Taxonomy" id="1798552"/>
    <lineage>
        <taxon>Bacteria</taxon>
        <taxon>Candidatus Komeiliibacteriota</taxon>
    </lineage>
</organism>
<evidence type="ECO:0000256" key="6">
    <source>
        <dbReference type="ARBA" id="ARBA00022801"/>
    </source>
</evidence>
<evidence type="ECO:0000256" key="4">
    <source>
        <dbReference type="ARBA" id="ARBA00022605"/>
    </source>
</evidence>
<dbReference type="Gene3D" id="3.40.50.1000">
    <property type="entry name" value="HAD superfamily/HAD-like"/>
    <property type="match status" value="1"/>
</dbReference>
<dbReference type="AlphaFoldDB" id="A0A1G2BT89"/>
<dbReference type="EMBL" id="MHKN01000042">
    <property type="protein sequence ID" value="OGY91447.1"/>
    <property type="molecule type" value="Genomic_DNA"/>
</dbReference>
<dbReference type="NCBIfam" id="TIGR01490">
    <property type="entry name" value="HAD-SF-IB-hyp1"/>
    <property type="match status" value="1"/>
</dbReference>